<dbReference type="GO" id="GO:0016787">
    <property type="term" value="F:hydrolase activity"/>
    <property type="evidence" value="ECO:0007669"/>
    <property type="project" value="UniProtKB-KW"/>
</dbReference>
<keyword evidence="6" id="KW-1185">Reference proteome</keyword>
<sequence length="294" mass="30788">MSGAGRDPRGGLRVLTAGPLTTIQDLGRAGHMDVGVATSGALDARSHRLANRLVGNAESCATLEVTFGGLEVEFGRPAAIAVTGADATLVVDGRTEGLNARIRVRRGSRVRIGAPRAGVRSYLAVSGGVDAPELYGSRSTDLLSGLGPEPVTDGDHVALCDDDEVSPPDVELAPVAPIGHVWTVRLHRGPRVDFFADGEFEALCSRPYRVDPRSNRVGLRLDGEPLRRVDRGELPSEGIADGAVEVPGDGRPLVFLADHPTTGGYPVIAVVDPEDLPLLGQAGPGDEVRFRPAP</sequence>
<organism evidence="5 6">
    <name type="scientific">Dietzia lutea</name>
    <dbReference type="NCBI Taxonomy" id="546160"/>
    <lineage>
        <taxon>Bacteria</taxon>
        <taxon>Bacillati</taxon>
        <taxon>Actinomycetota</taxon>
        <taxon>Actinomycetes</taxon>
        <taxon>Mycobacteriales</taxon>
        <taxon>Dietziaceae</taxon>
        <taxon>Dietzia</taxon>
    </lineage>
</organism>
<dbReference type="Pfam" id="PF02626">
    <property type="entry name" value="CT_A_B"/>
    <property type="match status" value="1"/>
</dbReference>
<keyword evidence="2" id="KW-0378">Hydrolase</keyword>
<dbReference type="PANTHER" id="PTHR43309">
    <property type="entry name" value="5-OXOPROLINASE SUBUNIT C"/>
    <property type="match status" value="1"/>
</dbReference>
<dbReference type="NCBIfam" id="TIGR00724">
    <property type="entry name" value="urea_amlyse_rel"/>
    <property type="match status" value="1"/>
</dbReference>
<dbReference type="Gene3D" id="2.40.100.10">
    <property type="entry name" value="Cyclophilin-like"/>
    <property type="match status" value="1"/>
</dbReference>
<dbReference type="SMART" id="SM00797">
    <property type="entry name" value="AHS2"/>
    <property type="match status" value="1"/>
</dbReference>
<evidence type="ECO:0000313" key="6">
    <source>
        <dbReference type="Proteomes" id="UP000244928"/>
    </source>
</evidence>
<dbReference type="InterPro" id="IPR029000">
    <property type="entry name" value="Cyclophilin-like_dom_sf"/>
</dbReference>
<dbReference type="InterPro" id="IPR003778">
    <property type="entry name" value="CT_A_B"/>
</dbReference>
<dbReference type="SUPFAM" id="SSF50891">
    <property type="entry name" value="Cyclophilin-like"/>
    <property type="match status" value="1"/>
</dbReference>
<evidence type="ECO:0000259" key="4">
    <source>
        <dbReference type="SMART" id="SM00797"/>
    </source>
</evidence>
<dbReference type="InterPro" id="IPR052708">
    <property type="entry name" value="PxpC"/>
</dbReference>
<accession>A0A2S1R3L4</accession>
<dbReference type="AlphaFoldDB" id="A0A2S1R3L4"/>
<gene>
    <name evidence="5" type="ORF">A6035_00080</name>
</gene>
<dbReference type="OrthoDB" id="9768696at2"/>
<dbReference type="Proteomes" id="UP000244928">
    <property type="component" value="Chromosome"/>
</dbReference>
<dbReference type="RefSeq" id="WP_108846106.1">
    <property type="nucleotide sequence ID" value="NZ_CP015449.1"/>
</dbReference>
<proteinExistence type="predicted"/>
<name>A0A2S1R3L4_9ACTN</name>
<evidence type="ECO:0000256" key="3">
    <source>
        <dbReference type="ARBA" id="ARBA00022840"/>
    </source>
</evidence>
<keyword evidence="3" id="KW-0067">ATP-binding</keyword>
<dbReference type="KEGG" id="dlu:A6035_00080"/>
<dbReference type="PANTHER" id="PTHR43309:SF3">
    <property type="entry name" value="5-OXOPROLINASE SUBUNIT C"/>
    <property type="match status" value="1"/>
</dbReference>
<protein>
    <recommendedName>
        <fullName evidence="4">Carboxyltransferase domain-containing protein</fullName>
    </recommendedName>
</protein>
<keyword evidence="1" id="KW-0547">Nucleotide-binding</keyword>
<dbReference type="EMBL" id="CP015449">
    <property type="protein sequence ID" value="AWH90842.1"/>
    <property type="molecule type" value="Genomic_DNA"/>
</dbReference>
<reference evidence="5 6" key="1">
    <citation type="submission" date="2016-04" db="EMBL/GenBank/DDBJ databases">
        <title>Complete genome sequence of Dietzia lutea YIM 80766T, a strain isolated from desert soil in Egypt.</title>
        <authorList>
            <person name="Zhao J."/>
            <person name="Hu B."/>
            <person name="Geng S."/>
            <person name="Nie Y."/>
            <person name="Tang Y."/>
        </authorList>
    </citation>
    <scope>NUCLEOTIDE SEQUENCE [LARGE SCALE GENOMIC DNA]</scope>
    <source>
        <strain evidence="5 6">YIM 80766</strain>
    </source>
</reference>
<evidence type="ECO:0000256" key="1">
    <source>
        <dbReference type="ARBA" id="ARBA00022741"/>
    </source>
</evidence>
<evidence type="ECO:0000313" key="5">
    <source>
        <dbReference type="EMBL" id="AWH90842.1"/>
    </source>
</evidence>
<evidence type="ECO:0000256" key="2">
    <source>
        <dbReference type="ARBA" id="ARBA00022801"/>
    </source>
</evidence>
<dbReference type="GO" id="GO:0005524">
    <property type="term" value="F:ATP binding"/>
    <property type="evidence" value="ECO:0007669"/>
    <property type="project" value="UniProtKB-KW"/>
</dbReference>
<feature type="domain" description="Carboxyltransferase" evidence="4">
    <location>
        <begin position="33"/>
        <end position="294"/>
    </location>
</feature>